<comment type="similarity">
    <text evidence="2">Belongs to the UPF0718 family.</text>
</comment>
<evidence type="ECO:0000313" key="8">
    <source>
        <dbReference type="EMBL" id="KAB8128319.1"/>
    </source>
</evidence>
<evidence type="ECO:0000256" key="4">
    <source>
        <dbReference type="ARBA" id="ARBA00022692"/>
    </source>
</evidence>
<evidence type="ECO:0000256" key="3">
    <source>
        <dbReference type="ARBA" id="ARBA00022475"/>
    </source>
</evidence>
<sequence length="332" mass="36248">MRKNLASMSIDLFLLCLFAVVVYVVTLSGSSSLLVIPESVFQVNTIFLSILIEAFPFVLIGVLIAGFIQIFITEEQLRRFIPKNKYAAIFMSCIVGSLFPACECGIVPIVRRLLAKGVPIYAGVGFLLTGPLINPIVIFSTYMAFGNDMQIALLRMGIGFLAALIISLLIGFLYQSNQLKAGVEKVNSCQHHHEREGFGRKIGKTLLHSVDEFFDMGKYLIIGALLASCVQVYVSTDILVGIGEGPFLSVVVMMGLAYLLSLCSEADAFIASSFSGVFPKGAILSFLIYGPMVDLKNTLMMLSVFKMKFVVILVSIITLTVFVTITVVQSFL</sequence>
<feature type="transmembrane region" description="Helical" evidence="7">
    <location>
        <begin position="268"/>
        <end position="289"/>
    </location>
</feature>
<organism evidence="8 9">
    <name type="scientific">Gracilibacillus oryzae</name>
    <dbReference type="NCBI Taxonomy" id="1672701"/>
    <lineage>
        <taxon>Bacteria</taxon>
        <taxon>Bacillati</taxon>
        <taxon>Bacillota</taxon>
        <taxon>Bacilli</taxon>
        <taxon>Bacillales</taxon>
        <taxon>Bacillaceae</taxon>
        <taxon>Gracilibacillus</taxon>
    </lineage>
</organism>
<keyword evidence="5 7" id="KW-1133">Transmembrane helix</keyword>
<accession>A0A7C8GRD8</accession>
<dbReference type="Proteomes" id="UP000480246">
    <property type="component" value="Unassembled WGS sequence"/>
</dbReference>
<feature type="transmembrane region" description="Helical" evidence="7">
    <location>
        <begin position="246"/>
        <end position="262"/>
    </location>
</feature>
<feature type="transmembrane region" description="Helical" evidence="7">
    <location>
        <begin position="46"/>
        <end position="68"/>
    </location>
</feature>
<feature type="transmembrane region" description="Helical" evidence="7">
    <location>
        <begin position="120"/>
        <end position="145"/>
    </location>
</feature>
<comment type="caution">
    <text evidence="8">The sequence shown here is derived from an EMBL/GenBank/DDBJ whole genome shotgun (WGS) entry which is preliminary data.</text>
</comment>
<dbReference type="EMBL" id="WEID01000083">
    <property type="protein sequence ID" value="KAB8128319.1"/>
    <property type="molecule type" value="Genomic_DNA"/>
</dbReference>
<evidence type="ECO:0000256" key="7">
    <source>
        <dbReference type="SAM" id="Phobius"/>
    </source>
</evidence>
<feature type="transmembrane region" description="Helical" evidence="7">
    <location>
        <begin position="12"/>
        <end position="34"/>
    </location>
</feature>
<dbReference type="PANTHER" id="PTHR34184:SF4">
    <property type="entry name" value="UPF0718 PROTEIN YCGR"/>
    <property type="match status" value="1"/>
</dbReference>
<keyword evidence="4 7" id="KW-0812">Transmembrane</keyword>
<feature type="transmembrane region" description="Helical" evidence="7">
    <location>
        <begin position="309"/>
        <end position="331"/>
    </location>
</feature>
<dbReference type="PANTHER" id="PTHR34184">
    <property type="entry name" value="UPF0718 PROTEIN YCGR"/>
    <property type="match status" value="1"/>
</dbReference>
<feature type="transmembrane region" description="Helical" evidence="7">
    <location>
        <begin position="216"/>
        <end position="234"/>
    </location>
</feature>
<proteinExistence type="inferred from homology"/>
<gene>
    <name evidence="8" type="ORF">F9U64_16635</name>
</gene>
<dbReference type="RefSeq" id="WP_153406023.1">
    <property type="nucleotide sequence ID" value="NZ_ML762439.1"/>
</dbReference>
<dbReference type="OrthoDB" id="9810876at2"/>
<dbReference type="InterPro" id="IPR005524">
    <property type="entry name" value="DUF318"/>
</dbReference>
<protein>
    <submittedName>
        <fullName evidence="8">Permease</fullName>
    </submittedName>
</protein>
<name>A0A7C8GRD8_9BACI</name>
<comment type="subcellular location">
    <subcellularLocation>
        <location evidence="1">Cell membrane</location>
        <topology evidence="1">Multi-pass membrane protein</topology>
    </subcellularLocation>
</comment>
<keyword evidence="3" id="KW-1003">Cell membrane</keyword>
<evidence type="ECO:0000256" key="5">
    <source>
        <dbReference type="ARBA" id="ARBA00022989"/>
    </source>
</evidence>
<dbReference type="AlphaFoldDB" id="A0A7C8GRD8"/>
<evidence type="ECO:0000313" key="9">
    <source>
        <dbReference type="Proteomes" id="UP000480246"/>
    </source>
</evidence>
<reference evidence="8 9" key="1">
    <citation type="submission" date="2019-10" db="EMBL/GenBank/DDBJ databases">
        <title>Gracilibacillus sp. nov. isolated from rice seeds.</title>
        <authorList>
            <person name="He S."/>
        </authorList>
    </citation>
    <scope>NUCLEOTIDE SEQUENCE [LARGE SCALE GENOMIC DNA]</scope>
    <source>
        <strain evidence="8 9">TD8</strain>
    </source>
</reference>
<feature type="transmembrane region" description="Helical" evidence="7">
    <location>
        <begin position="152"/>
        <end position="174"/>
    </location>
</feature>
<dbReference type="GO" id="GO:0005886">
    <property type="term" value="C:plasma membrane"/>
    <property type="evidence" value="ECO:0007669"/>
    <property type="project" value="UniProtKB-SubCell"/>
</dbReference>
<dbReference type="InterPro" id="IPR052923">
    <property type="entry name" value="UPF0718"/>
</dbReference>
<evidence type="ECO:0000256" key="1">
    <source>
        <dbReference type="ARBA" id="ARBA00004651"/>
    </source>
</evidence>
<keyword evidence="9" id="KW-1185">Reference proteome</keyword>
<feature type="transmembrane region" description="Helical" evidence="7">
    <location>
        <begin position="89"/>
        <end position="114"/>
    </location>
</feature>
<keyword evidence="6 7" id="KW-0472">Membrane</keyword>
<evidence type="ECO:0000256" key="6">
    <source>
        <dbReference type="ARBA" id="ARBA00023136"/>
    </source>
</evidence>
<evidence type="ECO:0000256" key="2">
    <source>
        <dbReference type="ARBA" id="ARBA00006386"/>
    </source>
</evidence>
<dbReference type="Pfam" id="PF03773">
    <property type="entry name" value="ArsP_1"/>
    <property type="match status" value="1"/>
</dbReference>